<proteinExistence type="predicted"/>
<organism evidence="1 2">
    <name type="scientific">Mytilus coruscus</name>
    <name type="common">Sea mussel</name>
    <dbReference type="NCBI Taxonomy" id="42192"/>
    <lineage>
        <taxon>Eukaryota</taxon>
        <taxon>Metazoa</taxon>
        <taxon>Spiralia</taxon>
        <taxon>Lophotrochozoa</taxon>
        <taxon>Mollusca</taxon>
        <taxon>Bivalvia</taxon>
        <taxon>Autobranchia</taxon>
        <taxon>Pteriomorphia</taxon>
        <taxon>Mytilida</taxon>
        <taxon>Mytiloidea</taxon>
        <taxon>Mytilidae</taxon>
        <taxon>Mytilinae</taxon>
        <taxon>Mytilus</taxon>
    </lineage>
</organism>
<dbReference type="EMBL" id="CACVKT020001643">
    <property type="protein sequence ID" value="CAC5370016.1"/>
    <property type="molecule type" value="Genomic_DNA"/>
</dbReference>
<protein>
    <submittedName>
        <fullName evidence="1">Uncharacterized protein</fullName>
    </submittedName>
</protein>
<accession>A0A6J8ALS8</accession>
<gene>
    <name evidence="1" type="ORF">MCOR_9005</name>
</gene>
<keyword evidence="2" id="KW-1185">Reference proteome</keyword>
<evidence type="ECO:0000313" key="1">
    <source>
        <dbReference type="EMBL" id="CAC5370016.1"/>
    </source>
</evidence>
<dbReference type="Proteomes" id="UP000507470">
    <property type="component" value="Unassembled WGS sequence"/>
</dbReference>
<dbReference type="OrthoDB" id="5982747at2759"/>
<reference evidence="1 2" key="1">
    <citation type="submission" date="2020-06" db="EMBL/GenBank/DDBJ databases">
        <authorList>
            <person name="Li R."/>
            <person name="Bekaert M."/>
        </authorList>
    </citation>
    <scope>NUCLEOTIDE SEQUENCE [LARGE SCALE GENOMIC DNA]</scope>
    <source>
        <strain evidence="2">wild</strain>
    </source>
</reference>
<sequence length="185" mass="21155">MDKQKAATDYAELDYPLRIEKAKFETIKSRMDKKMEEIDHINKNQQNDQHFANGYYNKEGKSNKPTALLIGTSNTNRIDENKPFTAVDITKAKAYALDAAHQVISTSQCNPDVIIIHSLTYDVKNKNPNECMEKLQMVVESISSKWKEAETKVSLTTPFPPSLHFRLDNRLHCLNSEIIDGLVKR</sequence>
<dbReference type="AlphaFoldDB" id="A0A6J8ALS8"/>
<name>A0A6J8ALS8_MYTCO</name>
<evidence type="ECO:0000313" key="2">
    <source>
        <dbReference type="Proteomes" id="UP000507470"/>
    </source>
</evidence>